<keyword evidence="1" id="KW-0998">Cell outer membrane</keyword>
<dbReference type="Proteomes" id="UP001594351">
    <property type="component" value="Unassembled WGS sequence"/>
</dbReference>
<dbReference type="PROSITE" id="PS52016">
    <property type="entry name" value="TONB_DEPENDENT_REC_3"/>
    <property type="match status" value="1"/>
</dbReference>
<comment type="similarity">
    <text evidence="1">Belongs to the TonB-dependent receptor family.</text>
</comment>
<keyword evidence="1" id="KW-0813">Transport</keyword>
<dbReference type="EMBL" id="JBHPBY010000573">
    <property type="protein sequence ID" value="MFC1853688.1"/>
    <property type="molecule type" value="Genomic_DNA"/>
</dbReference>
<feature type="chain" id="PRO_5045809029" evidence="2">
    <location>
        <begin position="28"/>
        <end position="324"/>
    </location>
</feature>
<dbReference type="InterPro" id="IPR008969">
    <property type="entry name" value="CarboxyPept-like_regulatory"/>
</dbReference>
<dbReference type="SUPFAM" id="SSF49464">
    <property type="entry name" value="Carboxypeptidase regulatory domain-like"/>
    <property type="match status" value="1"/>
</dbReference>
<dbReference type="PANTHER" id="PTHR30069">
    <property type="entry name" value="TONB-DEPENDENT OUTER MEMBRANE RECEPTOR"/>
    <property type="match status" value="1"/>
</dbReference>
<dbReference type="InterPro" id="IPR039426">
    <property type="entry name" value="TonB-dep_rcpt-like"/>
</dbReference>
<dbReference type="Pfam" id="PF25183">
    <property type="entry name" value="OMP_b-brl_4"/>
    <property type="match status" value="1"/>
</dbReference>
<organism evidence="4 5">
    <name type="scientific">candidate division CSSED10-310 bacterium</name>
    <dbReference type="NCBI Taxonomy" id="2855610"/>
    <lineage>
        <taxon>Bacteria</taxon>
        <taxon>Bacteria division CSSED10-310</taxon>
    </lineage>
</organism>
<gene>
    <name evidence="4" type="ORF">ACFL27_26185</name>
</gene>
<protein>
    <submittedName>
        <fullName evidence="4">Carboxypeptidase regulatory-like domain-containing protein</fullName>
    </submittedName>
</protein>
<proteinExistence type="inferred from homology"/>
<dbReference type="InterPro" id="IPR037066">
    <property type="entry name" value="Plug_dom_sf"/>
</dbReference>
<dbReference type="InterPro" id="IPR057601">
    <property type="entry name" value="Oar-like_b-barrel"/>
</dbReference>
<dbReference type="SUPFAM" id="SSF56935">
    <property type="entry name" value="Porins"/>
    <property type="match status" value="1"/>
</dbReference>
<keyword evidence="1" id="KW-0812">Transmembrane</keyword>
<dbReference type="Gene3D" id="2.170.130.10">
    <property type="entry name" value="TonB-dependent receptor, plug domain"/>
    <property type="match status" value="1"/>
</dbReference>
<feature type="non-terminal residue" evidence="4">
    <location>
        <position position="324"/>
    </location>
</feature>
<keyword evidence="5" id="KW-1185">Reference proteome</keyword>
<evidence type="ECO:0000256" key="1">
    <source>
        <dbReference type="PROSITE-ProRule" id="PRU01360"/>
    </source>
</evidence>
<evidence type="ECO:0000256" key="2">
    <source>
        <dbReference type="SAM" id="SignalP"/>
    </source>
</evidence>
<reference evidence="4 5" key="1">
    <citation type="submission" date="2024-09" db="EMBL/GenBank/DDBJ databases">
        <title>Laminarin stimulates single cell rates of sulfate reduction while oxygen inhibits transcriptomic activity in coastal marine sediment.</title>
        <authorList>
            <person name="Lindsay M."/>
            <person name="Orcutt B."/>
            <person name="Emerson D."/>
            <person name="Stepanauskas R."/>
            <person name="D'Angelo T."/>
        </authorList>
    </citation>
    <scope>NUCLEOTIDE SEQUENCE [LARGE SCALE GENOMIC DNA]</scope>
    <source>
        <strain evidence="4">SAG AM-311-K15</strain>
    </source>
</reference>
<dbReference type="Pfam" id="PF13620">
    <property type="entry name" value="CarboxypepD_reg"/>
    <property type="match status" value="1"/>
</dbReference>
<accession>A0ABV6Z5F8</accession>
<name>A0ABV6Z5F8_UNCC1</name>
<comment type="subcellular location">
    <subcellularLocation>
        <location evidence="1">Cell outer membrane</location>
        <topology evidence="1">Multi-pass membrane protein</topology>
    </subcellularLocation>
</comment>
<evidence type="ECO:0000313" key="5">
    <source>
        <dbReference type="Proteomes" id="UP001594351"/>
    </source>
</evidence>
<sequence length="324" mass="35458">MKYHQLLNRFLFFSLFFVVLVASVSFAQSVATTGSIQGTASSKDGAPLPGVTIKVSNLDTGLVRNLTTNENGSYIARFLPLSNNYQLEATLEGFSKLTQSGIKVALGSQLTINLTMELSSVQEVMVVTSEAPIIEVGKSEYTTTISDEAIATLPLNGRDYTDFVMLTPMSTISTERNGLSLSGARGINSNIMMDGADNNSAFFGEGRGGTRPPFTFSQSAVKEFQVINNGYSAQYGKAGGGIINAVTKSGSNTYHGSLWYFFRDDSFIGKDANDEEYDTFDQKQLGLTFSGPLIKDKLFMFLCYDSQRYESTQFSYLYAEQDTF</sequence>
<evidence type="ECO:0000259" key="3">
    <source>
        <dbReference type="Pfam" id="PF25183"/>
    </source>
</evidence>
<feature type="signal peptide" evidence="2">
    <location>
        <begin position="1"/>
        <end position="27"/>
    </location>
</feature>
<keyword evidence="2" id="KW-0732">Signal</keyword>
<keyword evidence="1" id="KW-1134">Transmembrane beta strand</keyword>
<keyword evidence="1" id="KW-0472">Membrane</keyword>
<feature type="domain" description="TonB-dependent transporter Oar-like beta-barrel" evidence="3">
    <location>
        <begin position="246"/>
        <end position="313"/>
    </location>
</feature>
<evidence type="ECO:0000313" key="4">
    <source>
        <dbReference type="EMBL" id="MFC1853688.1"/>
    </source>
</evidence>
<dbReference type="Gene3D" id="2.60.40.1120">
    <property type="entry name" value="Carboxypeptidase-like, regulatory domain"/>
    <property type="match status" value="1"/>
</dbReference>
<dbReference type="PANTHER" id="PTHR30069:SF46">
    <property type="entry name" value="OAR PROTEIN"/>
    <property type="match status" value="1"/>
</dbReference>
<comment type="caution">
    <text evidence="4">The sequence shown here is derived from an EMBL/GenBank/DDBJ whole genome shotgun (WGS) entry which is preliminary data.</text>
</comment>